<dbReference type="STRING" id="576137.A0A1L7XSA1"/>
<dbReference type="AlphaFoldDB" id="A0A1L7XSA1"/>
<keyword evidence="2" id="KW-0472">Membrane</keyword>
<protein>
    <recommendedName>
        <fullName evidence="3">CorA-like transporter domain-containing protein</fullName>
    </recommendedName>
</protein>
<evidence type="ECO:0000313" key="4">
    <source>
        <dbReference type="EMBL" id="CZR67923.1"/>
    </source>
</evidence>
<evidence type="ECO:0000256" key="1">
    <source>
        <dbReference type="SAM" id="MobiDB-lite"/>
    </source>
</evidence>
<evidence type="ECO:0000313" key="5">
    <source>
        <dbReference type="Proteomes" id="UP000184330"/>
    </source>
</evidence>
<reference evidence="4 5" key="1">
    <citation type="submission" date="2016-03" db="EMBL/GenBank/DDBJ databases">
        <authorList>
            <person name="Ploux O."/>
        </authorList>
    </citation>
    <scope>NUCLEOTIDE SEQUENCE [LARGE SCALE GENOMIC DNA]</scope>
    <source>
        <strain evidence="4 5">UAMH 11012</strain>
    </source>
</reference>
<feature type="region of interest" description="Disordered" evidence="1">
    <location>
        <begin position="549"/>
        <end position="575"/>
    </location>
</feature>
<keyword evidence="2" id="KW-0812">Transmembrane</keyword>
<feature type="compositionally biased region" description="Polar residues" evidence="1">
    <location>
        <begin position="557"/>
        <end position="569"/>
    </location>
</feature>
<proteinExistence type="predicted"/>
<organism evidence="4 5">
    <name type="scientific">Phialocephala subalpina</name>
    <dbReference type="NCBI Taxonomy" id="576137"/>
    <lineage>
        <taxon>Eukaryota</taxon>
        <taxon>Fungi</taxon>
        <taxon>Dikarya</taxon>
        <taxon>Ascomycota</taxon>
        <taxon>Pezizomycotina</taxon>
        <taxon>Leotiomycetes</taxon>
        <taxon>Helotiales</taxon>
        <taxon>Mollisiaceae</taxon>
        <taxon>Phialocephala</taxon>
        <taxon>Phialocephala fortinii species complex</taxon>
    </lineage>
</organism>
<keyword evidence="2" id="KW-1133">Transmembrane helix</keyword>
<accession>A0A1L7XSA1</accession>
<evidence type="ECO:0000256" key="2">
    <source>
        <dbReference type="SAM" id="Phobius"/>
    </source>
</evidence>
<evidence type="ECO:0000259" key="3">
    <source>
        <dbReference type="Pfam" id="PF26616"/>
    </source>
</evidence>
<dbReference type="OrthoDB" id="5396681at2759"/>
<dbReference type="InterPro" id="IPR058257">
    <property type="entry name" value="CorA-like_dom"/>
</dbReference>
<feature type="transmembrane region" description="Helical" evidence="2">
    <location>
        <begin position="438"/>
        <end position="463"/>
    </location>
</feature>
<sequence>MAPTYHLDDLRSLEKKINEKAHDLFKEKPGRAGLQVTRIFKQKTGNRDIRESERTVFIKDLDVCDVSAVKALQHDNQDDTQIYTIRQDRSWTTLNISRDLFEGFVNTHNVMPPFWKHMFTFGRKIQENEFQFPHFARRSTSSWQWLKEGSNEQRGEAGHQTEYAYMLRRVEINGRARSEDDNPWSIRQTAVYSKFSNSARPFIAKDDQAQALQPRVYEQAKCTFLLVAPSENAEAQFAQCLSQSTGCNGTPLTPWNIHRILVADSLSGWMDYMAYLEKRLKEQSDHVVLATVGDDKVNLSPLTDFIINFDDRQQLKIIEDQVLDLQVILPGILDAVTQLQKEFSGFASHSLCFEEKEREELYEIAQEFKEYVREAGMLIDRSKALNDMAISTARLLSDLLSYEEAVSLKKLSYETQMESKSMGHLAEKSTKDAAAVKILTVITLIYLPFAIVSSFFSTQFVTIKEDGHLHLATNVWLLAVIAIPLTAITIGSWWTWVYLTEVKPTQDPLQPGIVTLQRQHSFKSIMSSKKKHKPNDLESGLGLARSPMFPPAFHAGSPTSTWSSQATTVKSEKSG</sequence>
<name>A0A1L7XSA1_9HELO</name>
<feature type="domain" description="CorA-like transporter" evidence="3">
    <location>
        <begin position="9"/>
        <end position="287"/>
    </location>
</feature>
<dbReference type="Gene3D" id="1.20.58.340">
    <property type="entry name" value="Magnesium transport protein CorA, transmembrane region"/>
    <property type="match status" value="1"/>
</dbReference>
<dbReference type="Proteomes" id="UP000184330">
    <property type="component" value="Unassembled WGS sequence"/>
</dbReference>
<dbReference type="EMBL" id="FJOG01000048">
    <property type="protein sequence ID" value="CZR67923.1"/>
    <property type="molecule type" value="Genomic_DNA"/>
</dbReference>
<dbReference type="Pfam" id="PF26616">
    <property type="entry name" value="CorA-like"/>
    <property type="match status" value="1"/>
</dbReference>
<gene>
    <name evidence="4" type="ORF">PAC_17822</name>
</gene>
<feature type="transmembrane region" description="Helical" evidence="2">
    <location>
        <begin position="475"/>
        <end position="496"/>
    </location>
</feature>
<keyword evidence="5" id="KW-1185">Reference proteome</keyword>